<evidence type="ECO:0000313" key="2">
    <source>
        <dbReference type="EMBL" id="OBZ75561.1"/>
    </source>
</evidence>
<keyword evidence="1" id="KW-0732">Signal</keyword>
<dbReference type="EMBL" id="LUGG01000004">
    <property type="protein sequence ID" value="OBZ75561.1"/>
    <property type="molecule type" value="Genomic_DNA"/>
</dbReference>
<dbReference type="OrthoDB" id="2366471at2759"/>
<dbReference type="Proteomes" id="UP000092993">
    <property type="component" value="Unassembled WGS sequence"/>
</dbReference>
<organism evidence="2 3">
    <name type="scientific">Grifola frondosa</name>
    <name type="common">Maitake</name>
    <name type="synonym">Polyporus frondosus</name>
    <dbReference type="NCBI Taxonomy" id="5627"/>
    <lineage>
        <taxon>Eukaryota</taxon>
        <taxon>Fungi</taxon>
        <taxon>Dikarya</taxon>
        <taxon>Basidiomycota</taxon>
        <taxon>Agaricomycotina</taxon>
        <taxon>Agaricomycetes</taxon>
        <taxon>Polyporales</taxon>
        <taxon>Grifolaceae</taxon>
        <taxon>Grifola</taxon>
    </lineage>
</organism>
<dbReference type="OMA" id="WELWHAT"/>
<evidence type="ECO:0000256" key="1">
    <source>
        <dbReference type="SAM" id="SignalP"/>
    </source>
</evidence>
<gene>
    <name evidence="2" type="ORF">A0H81_04665</name>
</gene>
<dbReference type="AlphaFoldDB" id="A0A1C7MF46"/>
<reference evidence="2 3" key="1">
    <citation type="submission" date="2016-03" db="EMBL/GenBank/DDBJ databases">
        <title>Whole genome sequencing of Grifola frondosa 9006-11.</title>
        <authorList>
            <person name="Min B."/>
            <person name="Park H."/>
            <person name="Kim J.-G."/>
            <person name="Cho H."/>
            <person name="Oh Y.-L."/>
            <person name="Kong W.-S."/>
            <person name="Choi I.-G."/>
        </authorList>
    </citation>
    <scope>NUCLEOTIDE SEQUENCE [LARGE SCALE GENOMIC DNA]</scope>
    <source>
        <strain evidence="2 3">9006-11</strain>
    </source>
</reference>
<comment type="caution">
    <text evidence="2">The sequence shown here is derived from an EMBL/GenBank/DDBJ whole genome shotgun (WGS) entry which is preliminary data.</text>
</comment>
<feature type="chain" id="PRO_5008889103" evidence="1">
    <location>
        <begin position="27"/>
        <end position="109"/>
    </location>
</feature>
<feature type="signal peptide" evidence="1">
    <location>
        <begin position="1"/>
        <end position="26"/>
    </location>
</feature>
<proteinExistence type="predicted"/>
<accession>A0A1C7MF46</accession>
<dbReference type="STRING" id="5627.A0A1C7MF46"/>
<name>A0A1C7MF46_GRIFR</name>
<sequence length="109" mass="12341">MRKFQLGTRTAAVVFALLVLKPSNLEEQLENLIPNKTPVWAKWREVVAGKIEKDEPLEFDLIDRNPEIGLTKKDMTLLNTLYTDAEEAFAGYARHIQVCQTVKNLISAA</sequence>
<protein>
    <submittedName>
        <fullName evidence="2">Uncharacterized protein</fullName>
    </submittedName>
</protein>
<keyword evidence="3" id="KW-1185">Reference proteome</keyword>
<evidence type="ECO:0000313" key="3">
    <source>
        <dbReference type="Proteomes" id="UP000092993"/>
    </source>
</evidence>